<protein>
    <recommendedName>
        <fullName evidence="3">Polymerase nucleotidyl transferase domain-containing protein</fullName>
    </recommendedName>
</protein>
<proteinExistence type="predicted"/>
<evidence type="ECO:0008006" key="3">
    <source>
        <dbReference type="Google" id="ProtNLM"/>
    </source>
</evidence>
<name>A0ABQ2L7E0_9BACL</name>
<evidence type="ECO:0000313" key="1">
    <source>
        <dbReference type="EMBL" id="GGO05919.1"/>
    </source>
</evidence>
<comment type="caution">
    <text evidence="1">The sequence shown here is derived from an EMBL/GenBank/DDBJ whole genome shotgun (WGS) entry which is preliminary data.</text>
</comment>
<dbReference type="EMBL" id="BMLN01000011">
    <property type="protein sequence ID" value="GGO05919.1"/>
    <property type="molecule type" value="Genomic_DNA"/>
</dbReference>
<accession>A0ABQ2L7E0</accession>
<dbReference type="RefSeq" id="WP_018977356.1">
    <property type="nucleotide sequence ID" value="NZ_BMLN01000011.1"/>
</dbReference>
<reference evidence="2" key="1">
    <citation type="journal article" date="2019" name="Int. J. Syst. Evol. Microbiol.">
        <title>The Global Catalogue of Microorganisms (GCM) 10K type strain sequencing project: providing services to taxonomists for standard genome sequencing and annotation.</title>
        <authorList>
            <consortium name="The Broad Institute Genomics Platform"/>
            <consortium name="The Broad Institute Genome Sequencing Center for Infectious Disease"/>
            <person name="Wu L."/>
            <person name="Ma J."/>
        </authorList>
    </citation>
    <scope>NUCLEOTIDE SEQUENCE [LARGE SCALE GENOMIC DNA]</scope>
    <source>
        <strain evidence="2">CGMCC 1.6964</strain>
    </source>
</reference>
<evidence type="ECO:0000313" key="2">
    <source>
        <dbReference type="Proteomes" id="UP000606653"/>
    </source>
</evidence>
<dbReference type="Proteomes" id="UP000606653">
    <property type="component" value="Unassembled WGS sequence"/>
</dbReference>
<organism evidence="1 2">
    <name type="scientific">Saccharibacillus kuerlensis</name>
    <dbReference type="NCBI Taxonomy" id="459527"/>
    <lineage>
        <taxon>Bacteria</taxon>
        <taxon>Bacillati</taxon>
        <taxon>Bacillota</taxon>
        <taxon>Bacilli</taxon>
        <taxon>Bacillales</taxon>
        <taxon>Paenibacillaceae</taxon>
        <taxon>Saccharibacillus</taxon>
    </lineage>
</organism>
<gene>
    <name evidence="1" type="ORF">GCM10010969_32750</name>
</gene>
<dbReference type="SUPFAM" id="SSF81301">
    <property type="entry name" value="Nucleotidyltransferase"/>
    <property type="match status" value="1"/>
</dbReference>
<sequence>MDKLNVFDVSSALIERIRRDYAEDVAIAAYYGSYLDGTATERSDLDFFFIPANPNGCRAGLTFILNGISFDFWPISWKRAEKMARLEDGQAGILADCKLLYVRSDEDLERFNNLKMQIKDIRSFEGDDVFIRRAEERLQEIYPVLYELKRAGTGQSLAYYRLQAFEIMMPVFEAIVLLNRTYLLKGWGKNLTQLYDLAIRPVDLEGILNQILRSADSREIVAACEELTDSVKRLISQQSSKLNSEVPENLERGSGFFEEFKGMLDKVQTACERKDYEWAFFAAVHAESELNRFLVFYETGQRKSGEEAAQEGRAIAERAKLPALVPLLDPANLIPLQSAAHWLEISLERYLRGRDIEIRKFKSLEEFRQFLLTPE</sequence>
<dbReference type="Gene3D" id="3.30.460.10">
    <property type="entry name" value="Beta Polymerase, domain 2"/>
    <property type="match status" value="1"/>
</dbReference>
<keyword evidence="2" id="KW-1185">Reference proteome</keyword>
<dbReference type="InterPro" id="IPR043519">
    <property type="entry name" value="NT_sf"/>
</dbReference>